<organism evidence="6">
    <name type="scientific">Blautia hansenii</name>
    <name type="common">Ruminococcus hansenii</name>
    <dbReference type="NCBI Taxonomy" id="1322"/>
    <lineage>
        <taxon>Bacteria</taxon>
        <taxon>Bacillati</taxon>
        <taxon>Bacillota</taxon>
        <taxon>Clostridia</taxon>
        <taxon>Lachnospirales</taxon>
        <taxon>Lachnospiraceae</taxon>
        <taxon>Blautia</taxon>
    </lineage>
</organism>
<protein>
    <submittedName>
        <fullName evidence="6">ABC-type transporter ATP-binding protein EcsA</fullName>
    </submittedName>
</protein>
<dbReference type="InterPro" id="IPR003593">
    <property type="entry name" value="AAA+_ATPase"/>
</dbReference>
<dbReference type="InterPro" id="IPR050763">
    <property type="entry name" value="ABC_transporter_ATP-binding"/>
</dbReference>
<evidence type="ECO:0000259" key="5">
    <source>
        <dbReference type="PROSITE" id="PS50893"/>
    </source>
</evidence>
<keyword evidence="4 6" id="KW-0067">ATP-binding</keyword>
<dbReference type="AlphaFoldDB" id="A0A6N2T043"/>
<evidence type="ECO:0000256" key="2">
    <source>
        <dbReference type="ARBA" id="ARBA00022448"/>
    </source>
</evidence>
<dbReference type="EMBL" id="CACRSY010000009">
    <property type="protein sequence ID" value="VYS98108.1"/>
    <property type="molecule type" value="Genomic_DNA"/>
</dbReference>
<keyword evidence="2" id="KW-0813">Transport</keyword>
<keyword evidence="3" id="KW-0547">Nucleotide-binding</keyword>
<dbReference type="InterPro" id="IPR025302">
    <property type="entry name" value="DrrA1/2-like_C"/>
</dbReference>
<proteinExistence type="inferred from homology"/>
<dbReference type="GO" id="GO:0016887">
    <property type="term" value="F:ATP hydrolysis activity"/>
    <property type="evidence" value="ECO:0007669"/>
    <property type="project" value="InterPro"/>
</dbReference>
<comment type="similarity">
    <text evidence="1">Belongs to the ABC transporter superfamily.</text>
</comment>
<dbReference type="PANTHER" id="PTHR42711">
    <property type="entry name" value="ABC TRANSPORTER ATP-BINDING PROTEIN"/>
    <property type="match status" value="1"/>
</dbReference>
<dbReference type="Pfam" id="PF13732">
    <property type="entry name" value="DrrA1-3_C"/>
    <property type="match status" value="1"/>
</dbReference>
<gene>
    <name evidence="6" type="primary">ecsA_2</name>
    <name evidence="6" type="ORF">BHLFYP23_02326</name>
</gene>
<dbReference type="GO" id="GO:0005524">
    <property type="term" value="F:ATP binding"/>
    <property type="evidence" value="ECO:0007669"/>
    <property type="project" value="UniProtKB-KW"/>
</dbReference>
<evidence type="ECO:0000256" key="4">
    <source>
        <dbReference type="ARBA" id="ARBA00022840"/>
    </source>
</evidence>
<dbReference type="InterPro" id="IPR003439">
    <property type="entry name" value="ABC_transporter-like_ATP-bd"/>
</dbReference>
<accession>A0A6N2T043</accession>
<dbReference type="Pfam" id="PF00005">
    <property type="entry name" value="ABC_tran"/>
    <property type="match status" value="1"/>
</dbReference>
<reference evidence="6" key="1">
    <citation type="submission" date="2019-11" db="EMBL/GenBank/DDBJ databases">
        <authorList>
            <person name="Feng L."/>
        </authorList>
    </citation>
    <scope>NUCLEOTIDE SEQUENCE</scope>
    <source>
        <strain evidence="6">BhanseniiLFYP23</strain>
    </source>
</reference>
<dbReference type="SUPFAM" id="SSF52540">
    <property type="entry name" value="P-loop containing nucleoside triphosphate hydrolases"/>
    <property type="match status" value="1"/>
</dbReference>
<dbReference type="InterPro" id="IPR027417">
    <property type="entry name" value="P-loop_NTPase"/>
</dbReference>
<dbReference type="PROSITE" id="PS50893">
    <property type="entry name" value="ABC_TRANSPORTER_2"/>
    <property type="match status" value="1"/>
</dbReference>
<dbReference type="SMART" id="SM00382">
    <property type="entry name" value="AAA"/>
    <property type="match status" value="1"/>
</dbReference>
<dbReference type="Gene3D" id="3.40.50.300">
    <property type="entry name" value="P-loop containing nucleotide triphosphate hydrolases"/>
    <property type="match status" value="1"/>
</dbReference>
<sequence>MGLEVRGITKKFGEKTAVDHLSFEMKEPGVFGLLGTNGAGKTTTIRNILGIMQPDEGEALWNGTPISRETLSFGYLPEERGIYMKTKVLEQLVYFGRLRGMKKEKAKKSALELMERLRVSEYQNTPAEKLSKGNQQKVQLIAAIIHNPKLIFLDEPFSGLDPVNAQVLRNLVKELVAEGKYIILSTHQMETVEEYCENLVILDRGKTLLKGNLKEIKAGYGHTNLVVAAQEDVSPLAQAEGLELFEKRAAETEYKIQGDEMAHRFLRRMTEANIYPLKFEIREPSLQEIFVRKAGESK</sequence>
<evidence type="ECO:0000256" key="3">
    <source>
        <dbReference type="ARBA" id="ARBA00022741"/>
    </source>
</evidence>
<name>A0A6N2T043_BLAHA</name>
<dbReference type="PROSITE" id="PS00211">
    <property type="entry name" value="ABC_TRANSPORTER_1"/>
    <property type="match status" value="1"/>
</dbReference>
<feature type="domain" description="ABC transporter" evidence="5">
    <location>
        <begin position="3"/>
        <end position="229"/>
    </location>
</feature>
<dbReference type="RefSeq" id="WP_022239549.1">
    <property type="nucleotide sequence ID" value="NZ_CACRSY010000009.1"/>
</dbReference>
<evidence type="ECO:0000313" key="6">
    <source>
        <dbReference type="EMBL" id="VYS98108.1"/>
    </source>
</evidence>
<evidence type="ECO:0000256" key="1">
    <source>
        <dbReference type="ARBA" id="ARBA00005417"/>
    </source>
</evidence>
<dbReference type="PANTHER" id="PTHR42711:SF5">
    <property type="entry name" value="ABC TRANSPORTER ATP-BINDING PROTEIN NATA"/>
    <property type="match status" value="1"/>
</dbReference>
<dbReference type="InterPro" id="IPR017871">
    <property type="entry name" value="ABC_transporter-like_CS"/>
</dbReference>